<comment type="caution">
    <text evidence="2">The sequence shown here is derived from an EMBL/GenBank/DDBJ whole genome shotgun (WGS) entry which is preliminary data.</text>
</comment>
<protein>
    <recommendedName>
        <fullName evidence="1">PH domain-containing protein</fullName>
    </recommendedName>
</protein>
<dbReference type="Pfam" id="PF00169">
    <property type="entry name" value="PH"/>
    <property type="match status" value="1"/>
</dbReference>
<dbReference type="PROSITE" id="PS50003">
    <property type="entry name" value="PH_DOMAIN"/>
    <property type="match status" value="1"/>
</dbReference>
<dbReference type="Proteomes" id="UP000824540">
    <property type="component" value="Unassembled WGS sequence"/>
</dbReference>
<dbReference type="FunFam" id="2.30.29.30:FF:000027">
    <property type="entry name" value="Non-specific serine/threonine protein kinase"/>
    <property type="match status" value="1"/>
</dbReference>
<keyword evidence="3" id="KW-1185">Reference proteome</keyword>
<gene>
    <name evidence="2" type="ORF">JZ751_002886</name>
</gene>
<accession>A0A8T2N857</accession>
<dbReference type="InterPro" id="IPR001849">
    <property type="entry name" value="PH_domain"/>
</dbReference>
<organism evidence="2 3">
    <name type="scientific">Albula glossodonta</name>
    <name type="common">roundjaw bonefish</name>
    <dbReference type="NCBI Taxonomy" id="121402"/>
    <lineage>
        <taxon>Eukaryota</taxon>
        <taxon>Metazoa</taxon>
        <taxon>Chordata</taxon>
        <taxon>Craniata</taxon>
        <taxon>Vertebrata</taxon>
        <taxon>Euteleostomi</taxon>
        <taxon>Actinopterygii</taxon>
        <taxon>Neopterygii</taxon>
        <taxon>Teleostei</taxon>
        <taxon>Albuliformes</taxon>
        <taxon>Albulidae</taxon>
        <taxon>Albula</taxon>
    </lineage>
</organism>
<sequence>MAVTAVPSLPLPSLWMWSECQLMKTERPKPNTFIIRCLQWTTVIERTFHVETPEEREEWTKAIQAVADSLQKQEEEMMDSSPDPMDMEMYLTKPRLKVECFRERGAHVDTVAGSLFLAPVWNLLWGSGNALGNVSFRPWRKGHSGYSCSWLLRGLQPTAAWDSSPDLAKAGSPAHLCYSPLSAILGGACLSAMAP</sequence>
<evidence type="ECO:0000313" key="2">
    <source>
        <dbReference type="EMBL" id="KAG9336539.1"/>
    </source>
</evidence>
<evidence type="ECO:0000259" key="1">
    <source>
        <dbReference type="PROSITE" id="PS50003"/>
    </source>
</evidence>
<evidence type="ECO:0000313" key="3">
    <source>
        <dbReference type="Proteomes" id="UP000824540"/>
    </source>
</evidence>
<name>A0A8T2N857_9TELE</name>
<reference evidence="2" key="1">
    <citation type="thesis" date="2021" institute="BYU ScholarsArchive" country="Provo, UT, USA">
        <title>Applications of and Algorithms for Genome Assembly and Genomic Analyses with an Emphasis on Marine Teleosts.</title>
        <authorList>
            <person name="Pickett B.D."/>
        </authorList>
    </citation>
    <scope>NUCLEOTIDE SEQUENCE</scope>
    <source>
        <strain evidence="2">HI-2016</strain>
    </source>
</reference>
<dbReference type="EMBL" id="JAFBMS010000102">
    <property type="protein sequence ID" value="KAG9336539.1"/>
    <property type="molecule type" value="Genomic_DNA"/>
</dbReference>
<dbReference type="OrthoDB" id="6287101at2759"/>
<proteinExistence type="predicted"/>
<dbReference type="InterPro" id="IPR011993">
    <property type="entry name" value="PH-like_dom_sf"/>
</dbReference>
<dbReference type="Gene3D" id="2.30.29.30">
    <property type="entry name" value="Pleckstrin-homology domain (PH domain)/Phosphotyrosine-binding domain (PTB)"/>
    <property type="match status" value="1"/>
</dbReference>
<dbReference type="AlphaFoldDB" id="A0A8T2N857"/>
<dbReference type="SUPFAM" id="SSF50729">
    <property type="entry name" value="PH domain-like"/>
    <property type="match status" value="1"/>
</dbReference>
<feature type="domain" description="PH" evidence="1">
    <location>
        <begin position="1"/>
        <end position="68"/>
    </location>
</feature>